<gene>
    <name evidence="3" type="ORF">EHQ58_11115</name>
</gene>
<proteinExistence type="predicted"/>
<name>A0A4R9JZ00_9LEPT</name>
<dbReference type="Gene3D" id="1.10.645.10">
    <property type="entry name" value="Cytochrome-c3 Hydrogenase, chain B"/>
    <property type="match status" value="1"/>
</dbReference>
<dbReference type="GO" id="GO:0051287">
    <property type="term" value="F:NAD binding"/>
    <property type="evidence" value="ECO:0007669"/>
    <property type="project" value="InterPro"/>
</dbReference>
<feature type="domain" description="NADH-quinone oxidoreductase subunit D" evidence="2">
    <location>
        <begin position="220"/>
        <end position="468"/>
    </location>
</feature>
<protein>
    <submittedName>
        <fullName evidence="3">Hydrogenase-4 subunit E</fullName>
    </submittedName>
</protein>
<dbReference type="AlphaFoldDB" id="A0A4R9JZ00"/>
<evidence type="ECO:0000313" key="3">
    <source>
        <dbReference type="EMBL" id="TGL57944.1"/>
    </source>
</evidence>
<evidence type="ECO:0000259" key="2">
    <source>
        <dbReference type="Pfam" id="PF00346"/>
    </source>
</evidence>
<sequence>MSKPTGLFHSQSENVYYQFILEDQSIRIQKVTDKKSPIDYLMDEKYPIWMLRHSLGSDMGPEDYSLLPEEDYLTEKRSKVLGLHQRSGHLRDLFFHGLRVPCSEQSYSHAVGPIHAGIIEPGHFRFVVEGEKIRHLTIRLGFQKRNIINELKKSNLRRVMHLSETISGDTSVSYALAFAKIYEEAAGIQVSESVSLFRSLLIEAERIAIHIGDLGGLAEDIGYYPLYGVCVTDRGAALALMENWTGNRFGKGAVRPGGVRVNLKISYKDAKQALQALKNTFLKNIEPQIKRALADSTIKERLQECGNVKKEDVDRHGFVGMTARCAGVLRDIRLRDVNYPEWEALPLHEEKNNYSGDAWSRFYIRYAEIKQSLSWMEKTIEKIDWEQIWTKEQIKQTLVEIQCKPGLYFQSVEAWRGPLIVALKIDEKSNIEEAYIRDPSVLNWHALEMAVRGELIGDFPLNNKSFNLSYVGFDL</sequence>
<dbReference type="SUPFAM" id="SSF56762">
    <property type="entry name" value="HydB/Nqo4-like"/>
    <property type="match status" value="1"/>
</dbReference>
<comment type="caution">
    <text evidence="3">The sequence shown here is derived from an EMBL/GenBank/DDBJ whole genome shotgun (WGS) entry which is preliminary data.</text>
</comment>
<dbReference type="GO" id="GO:0048038">
    <property type="term" value="F:quinone binding"/>
    <property type="evidence" value="ECO:0007669"/>
    <property type="project" value="InterPro"/>
</dbReference>
<dbReference type="InterPro" id="IPR001135">
    <property type="entry name" value="NADH_Q_OxRdtase_suD"/>
</dbReference>
<dbReference type="PANTHER" id="PTHR43485:SF1">
    <property type="entry name" value="FORMATE HYDROGENLYASE SUBUNIT 5-RELATED"/>
    <property type="match status" value="1"/>
</dbReference>
<reference evidence="3" key="1">
    <citation type="journal article" date="2019" name="PLoS Negl. Trop. Dis.">
        <title>Revisiting the worldwide diversity of Leptospira species in the environment.</title>
        <authorList>
            <person name="Vincent A.T."/>
            <person name="Schiettekatte O."/>
            <person name="Bourhy P."/>
            <person name="Veyrier F.J."/>
            <person name="Picardeau M."/>
        </authorList>
    </citation>
    <scope>NUCLEOTIDE SEQUENCE [LARGE SCALE GENOMIC DNA]</scope>
    <source>
        <strain evidence="3">201702476</strain>
    </source>
</reference>
<keyword evidence="4" id="KW-1185">Reference proteome</keyword>
<dbReference type="EMBL" id="RQGD01000034">
    <property type="protein sequence ID" value="TGL57944.1"/>
    <property type="molecule type" value="Genomic_DNA"/>
</dbReference>
<evidence type="ECO:0000256" key="1">
    <source>
        <dbReference type="ARBA" id="ARBA00023002"/>
    </source>
</evidence>
<dbReference type="Pfam" id="PF00346">
    <property type="entry name" value="Complex1_49kDa"/>
    <property type="match status" value="1"/>
</dbReference>
<dbReference type="OrthoDB" id="9801496at2"/>
<dbReference type="InterPro" id="IPR052197">
    <property type="entry name" value="ComplexI_49kDa-like"/>
</dbReference>
<keyword evidence="1" id="KW-0560">Oxidoreductase</keyword>
<dbReference type="InterPro" id="IPR029014">
    <property type="entry name" value="NiFe-Hase_large"/>
</dbReference>
<dbReference type="RefSeq" id="WP_135623963.1">
    <property type="nucleotide sequence ID" value="NZ_RQGD01000034.1"/>
</dbReference>
<dbReference type="PANTHER" id="PTHR43485">
    <property type="entry name" value="HYDROGENASE-4 COMPONENT G"/>
    <property type="match status" value="1"/>
</dbReference>
<organism evidence="3 4">
    <name type="scientific">Leptospira ognonensis</name>
    <dbReference type="NCBI Taxonomy" id="2484945"/>
    <lineage>
        <taxon>Bacteria</taxon>
        <taxon>Pseudomonadati</taxon>
        <taxon>Spirochaetota</taxon>
        <taxon>Spirochaetia</taxon>
        <taxon>Leptospirales</taxon>
        <taxon>Leptospiraceae</taxon>
        <taxon>Leptospira</taxon>
    </lineage>
</organism>
<dbReference type="GO" id="GO:0016651">
    <property type="term" value="F:oxidoreductase activity, acting on NAD(P)H"/>
    <property type="evidence" value="ECO:0007669"/>
    <property type="project" value="InterPro"/>
</dbReference>
<dbReference type="Proteomes" id="UP000297693">
    <property type="component" value="Unassembled WGS sequence"/>
</dbReference>
<evidence type="ECO:0000313" key="4">
    <source>
        <dbReference type="Proteomes" id="UP000297693"/>
    </source>
</evidence>
<accession>A0A4R9JZ00</accession>